<feature type="domain" description="Cas10/Cmr2 second palm" evidence="4">
    <location>
        <begin position="692"/>
        <end position="818"/>
    </location>
</feature>
<dbReference type="Proteomes" id="UP000326169">
    <property type="component" value="Unassembled WGS sequence"/>
</dbReference>
<dbReference type="GeneID" id="301684612"/>
<dbReference type="InterPro" id="IPR038242">
    <property type="entry name" value="Cmr2_N"/>
</dbReference>
<organism evidence="5 6">
    <name type="scientific">Limnospira platensis NIES-46</name>
    <dbReference type="NCBI Taxonomy" id="1236695"/>
    <lineage>
        <taxon>Bacteria</taxon>
        <taxon>Bacillati</taxon>
        <taxon>Cyanobacteriota</taxon>
        <taxon>Cyanophyceae</taxon>
        <taxon>Oscillatoriophycideae</taxon>
        <taxon>Oscillatoriales</taxon>
        <taxon>Sirenicapillariaceae</taxon>
        <taxon>Limnospira</taxon>
    </lineage>
</organism>
<keyword evidence="6" id="KW-1185">Reference proteome</keyword>
<evidence type="ECO:0000259" key="3">
    <source>
        <dbReference type="Pfam" id="PF12469"/>
    </source>
</evidence>
<dbReference type="InterPro" id="IPR013407">
    <property type="entry name" value="CRISPR-assoc_prot_Cmr2"/>
</dbReference>
<name>A0A5M3TCK0_LIMPL</name>
<accession>A0A5M3TCK0</accession>
<dbReference type="RefSeq" id="WP_152088661.1">
    <property type="nucleotide sequence ID" value="NZ_BIMW01000147.1"/>
</dbReference>
<dbReference type="InterPro" id="IPR043128">
    <property type="entry name" value="Rev_trsase/Diguanyl_cyclase"/>
</dbReference>
<dbReference type="NCBIfam" id="TIGR02577">
    <property type="entry name" value="cas_TM1794_Cmr2"/>
    <property type="match status" value="1"/>
</dbReference>
<protein>
    <submittedName>
        <fullName evidence="5">Crm2 family CRISPR-associated protein</fullName>
    </submittedName>
</protein>
<evidence type="ECO:0000259" key="4">
    <source>
        <dbReference type="Pfam" id="PF22335"/>
    </source>
</evidence>
<dbReference type="Gene3D" id="3.30.70.270">
    <property type="match status" value="1"/>
</dbReference>
<dbReference type="Gene3D" id="3.30.70.2220">
    <property type="entry name" value="CRISPR-Cas system, Cmr2 subunit, D1 domain, cysteine cluster"/>
    <property type="match status" value="2"/>
</dbReference>
<evidence type="ECO:0000313" key="6">
    <source>
        <dbReference type="Proteomes" id="UP000326169"/>
    </source>
</evidence>
<evidence type="ECO:0000256" key="1">
    <source>
        <dbReference type="ARBA" id="ARBA00022741"/>
    </source>
</evidence>
<feature type="domain" description="CRISPR-associated protein Cmr2 N-terminal" evidence="3">
    <location>
        <begin position="160"/>
        <end position="294"/>
    </location>
</feature>
<sequence length="1070" mass="122923">MSIFHRKIYALLGNSDLCNHLVCLQTEEGQTALSWWLTHQGEIEAIASSSDRINLEIDRIRDSPTIIKHPISGQARLIEPPNHITIAIPDWLKNEPDPQTVFWWLWRFEPELQRQQYPDALLYPQHSILPDCPVHSYRATVSALASTIEAQNPSNEYPHLLLFTFSPIQDFIKASRKFLDFWSGSYLLHYLSAKLCWFVAENYGADIVITPSLWGQEIIDAFLLKKYPAFSETFKLIDIDGYDPLERYNLNLSTSLATAGFPNTIAMLFNSAATAKEVGNTLCQKLRQEWINIADNVREGITNHPIKQLEIGLRDRIIEFLKNPANQDTIEQILKEFAAEGSDRESHEHDLEKWQKKSCWEWRNLWENQINNTWQTYWTAVPLGDPNTPLIIDKNNQEEFDDNWIQSQQELAGNHEKNAPPTVAETIIYRSLNNGTWWGSIQARCAQAMQGIKNTRTWSIPVSPGLRSSLSGQLSALHPQFRYHGNFREGYGLPVESMRLFWRLIAKVYPGLFNGSEMLNAIEMTKRMAWVYGGVGESLGINFRDLENENDAEIDYSQFIRFPNLSCIAYARFAYEDWQLHSNQGKLTQYWRYLQHQIQQDFGKSSKEYQRFLALSRGRLTNIPKTDSCINPNYLGGKNYNGIMFSSKWLADDMGLNSDEISRLRPLVEAAHIQTKFGDGSPSDWWVIVLGDGDGMGKYVSGKKLHPYQQYLTETEPHGFMQREGYLHLNDEEYNRKLEQFIRAFRDDDEALLATRKRMGPATHIGLNRALLDFSNRLVPLITEKRFCGKVVYSGGDDVMALLPLEDLPDYLLSLRAAWCGAEDPYKPQLGEADLRFESRGGYWMPISQNHDFQGLPNRPLFTMGENATMSFGIVIAHKSVPLPIALSGLWEAEKQAKKMLGTPGIKPDEPGYIPPKSGLCFRVMYSSGNCLEALLKGELLESWRQWINTDQPQILSSLLYRLAEELPLHASLTPNSNLIAKAAWAISQRREEVEAIETNRDGLIRWLEDWENWAGYLKAQWQENSQLDNQGELPLGIDLKSLSYLLRFSAFWLDKMQQRQEWQGRKEDI</sequence>
<comment type="caution">
    <text evidence="5">The sequence shown here is derived from an EMBL/GenBank/DDBJ whole genome shotgun (WGS) entry which is preliminary data.</text>
</comment>
<keyword evidence="1" id="KW-0547">Nucleotide-binding</keyword>
<dbReference type="EMBL" id="BIMW01000147">
    <property type="protein sequence ID" value="GCE95770.1"/>
    <property type="molecule type" value="Genomic_DNA"/>
</dbReference>
<reference evidence="5 6" key="1">
    <citation type="journal article" date="2019" name="J Genomics">
        <title>The Draft Genome of a Hydrogen-producing Cyanobacterium, Arthrospira platensis NIES-46.</title>
        <authorList>
            <person name="Suzuki S."/>
            <person name="Yamaguchi H."/>
            <person name="Kawachi M."/>
        </authorList>
    </citation>
    <scope>NUCLEOTIDE SEQUENCE [LARGE SCALE GENOMIC DNA]</scope>
    <source>
        <strain evidence="5 6">NIES-46</strain>
    </source>
</reference>
<keyword evidence="2" id="KW-0051">Antiviral defense</keyword>
<dbReference type="InterPro" id="IPR054767">
    <property type="entry name" value="Cas10-Cmr2_palm2"/>
</dbReference>
<gene>
    <name evidence="5" type="ORF">NIES46_38360</name>
</gene>
<dbReference type="Pfam" id="PF22335">
    <property type="entry name" value="Cas10-Cmr2_palm2"/>
    <property type="match status" value="1"/>
</dbReference>
<dbReference type="Pfam" id="PF12469">
    <property type="entry name" value="Cmr2_N"/>
    <property type="match status" value="1"/>
</dbReference>
<evidence type="ECO:0000313" key="5">
    <source>
        <dbReference type="EMBL" id="GCE95770.1"/>
    </source>
</evidence>
<dbReference type="InterPro" id="IPR024615">
    <property type="entry name" value="CRISPR-assoc_Cmr2_N"/>
</dbReference>
<proteinExistence type="predicted"/>
<evidence type="ECO:0000256" key="2">
    <source>
        <dbReference type="ARBA" id="ARBA00023118"/>
    </source>
</evidence>